<keyword evidence="3" id="KW-1185">Reference proteome</keyword>
<protein>
    <submittedName>
        <fullName evidence="2">DUF1295-domain-containing protein</fullName>
    </submittedName>
</protein>
<gene>
    <name evidence="2" type="ORF">EXIGLDRAFT_718783</name>
</gene>
<feature type="transmembrane region" description="Helical" evidence="1">
    <location>
        <begin position="12"/>
        <end position="31"/>
    </location>
</feature>
<dbReference type="Proteomes" id="UP000077266">
    <property type="component" value="Unassembled WGS sequence"/>
</dbReference>
<keyword evidence="1" id="KW-0812">Transmembrane</keyword>
<reference evidence="2 3" key="1">
    <citation type="journal article" date="2016" name="Mol. Biol. Evol.">
        <title>Comparative Genomics of Early-Diverging Mushroom-Forming Fungi Provides Insights into the Origins of Lignocellulose Decay Capabilities.</title>
        <authorList>
            <person name="Nagy L.G."/>
            <person name="Riley R."/>
            <person name="Tritt A."/>
            <person name="Adam C."/>
            <person name="Daum C."/>
            <person name="Floudas D."/>
            <person name="Sun H."/>
            <person name="Yadav J.S."/>
            <person name="Pangilinan J."/>
            <person name="Larsson K.H."/>
            <person name="Matsuura K."/>
            <person name="Barry K."/>
            <person name="Labutti K."/>
            <person name="Kuo R."/>
            <person name="Ohm R.A."/>
            <person name="Bhattacharya S.S."/>
            <person name="Shirouzu T."/>
            <person name="Yoshinaga Y."/>
            <person name="Martin F.M."/>
            <person name="Grigoriev I.V."/>
            <person name="Hibbett D.S."/>
        </authorList>
    </citation>
    <scope>NUCLEOTIDE SEQUENCE [LARGE SCALE GENOMIC DNA]</scope>
    <source>
        <strain evidence="2 3">HHB12029</strain>
    </source>
</reference>
<sequence length="337" mass="37842">MTAVHVLDDYYLAITLLFTIGYQLTGFAIAWTCQFDKITDLTGGTNFFFVALFTLLAGHRTDDARSLVASLLVMAWAVRIAGFLFTRVMIVGSDSRFNEIRAGFFSFMGFWIAQIIWVWVVSLPVIILNSPAAAANDGHAHPSFGTGRDIAGIIIWALGLVIETVADAHKFRWRQSKVKKTAPLQSGFWAWSRHPPYFGEMLCWWGIWTICISPAVAHTVSPAAGKALYGSVVSPLITFLILMFFSGVPTAEKPQAKKYYLMTHGPGASPEDADVWPAYKAYLRETSILLPIPRSVYRPLPEWMKRTLLMDFTFFNFNERVDGPRAVEEARRKENDV</sequence>
<feature type="transmembrane region" description="Helical" evidence="1">
    <location>
        <begin position="102"/>
        <end position="130"/>
    </location>
</feature>
<dbReference type="PANTHER" id="PTHR32251">
    <property type="entry name" value="3-OXO-5-ALPHA-STEROID 4-DEHYDROGENASE"/>
    <property type="match status" value="1"/>
</dbReference>
<feature type="transmembrane region" description="Helical" evidence="1">
    <location>
        <begin position="202"/>
        <end position="221"/>
    </location>
</feature>
<keyword evidence="1" id="KW-0472">Membrane</keyword>
<dbReference type="PANTHER" id="PTHR32251:SF15">
    <property type="entry name" value="3-OXO-5-ALPHA-STEROID 4-DEHYDROGENASE (DUF1295)"/>
    <property type="match status" value="1"/>
</dbReference>
<feature type="transmembrane region" description="Helical" evidence="1">
    <location>
        <begin position="227"/>
        <end position="248"/>
    </location>
</feature>
<evidence type="ECO:0000313" key="3">
    <source>
        <dbReference type="Proteomes" id="UP000077266"/>
    </source>
</evidence>
<dbReference type="InParanoid" id="A0A165HHR9"/>
<evidence type="ECO:0000313" key="2">
    <source>
        <dbReference type="EMBL" id="KZV91988.1"/>
    </source>
</evidence>
<dbReference type="OrthoDB" id="67965at2759"/>
<accession>A0A165HHR9</accession>
<dbReference type="EMBL" id="KV426016">
    <property type="protein sequence ID" value="KZV91988.1"/>
    <property type="molecule type" value="Genomic_DNA"/>
</dbReference>
<dbReference type="Pfam" id="PF06966">
    <property type="entry name" value="DUF1295"/>
    <property type="match status" value="1"/>
</dbReference>
<dbReference type="Gene3D" id="1.20.120.1630">
    <property type="match status" value="1"/>
</dbReference>
<dbReference type="AlphaFoldDB" id="A0A165HHR9"/>
<dbReference type="InterPro" id="IPR010721">
    <property type="entry name" value="UstE-like"/>
</dbReference>
<feature type="transmembrane region" description="Helical" evidence="1">
    <location>
        <begin position="67"/>
        <end position="90"/>
    </location>
</feature>
<keyword evidence="1" id="KW-1133">Transmembrane helix</keyword>
<name>A0A165HHR9_EXIGL</name>
<organism evidence="2 3">
    <name type="scientific">Exidia glandulosa HHB12029</name>
    <dbReference type="NCBI Taxonomy" id="1314781"/>
    <lineage>
        <taxon>Eukaryota</taxon>
        <taxon>Fungi</taxon>
        <taxon>Dikarya</taxon>
        <taxon>Basidiomycota</taxon>
        <taxon>Agaricomycotina</taxon>
        <taxon>Agaricomycetes</taxon>
        <taxon>Auriculariales</taxon>
        <taxon>Exidiaceae</taxon>
        <taxon>Exidia</taxon>
    </lineage>
</organism>
<feature type="transmembrane region" description="Helical" evidence="1">
    <location>
        <begin position="43"/>
        <end position="61"/>
    </location>
</feature>
<evidence type="ECO:0000256" key="1">
    <source>
        <dbReference type="SAM" id="Phobius"/>
    </source>
</evidence>
<feature type="transmembrane region" description="Helical" evidence="1">
    <location>
        <begin position="150"/>
        <end position="169"/>
    </location>
</feature>
<proteinExistence type="predicted"/>
<dbReference type="GO" id="GO:0016020">
    <property type="term" value="C:membrane"/>
    <property type="evidence" value="ECO:0007669"/>
    <property type="project" value="TreeGrafter"/>
</dbReference>